<evidence type="ECO:0000256" key="2">
    <source>
        <dbReference type="ARBA" id="ARBA00007935"/>
    </source>
</evidence>
<dbReference type="InterPro" id="IPR037294">
    <property type="entry name" value="ABC_BtuC-like"/>
</dbReference>
<accession>A0A1H0ULD4</accession>
<evidence type="ECO:0000256" key="9">
    <source>
        <dbReference type="ARBA" id="ARBA00023136"/>
    </source>
</evidence>
<evidence type="ECO:0000256" key="5">
    <source>
        <dbReference type="ARBA" id="ARBA00022496"/>
    </source>
</evidence>
<protein>
    <submittedName>
        <fullName evidence="11">Iron complex transport system permease protein</fullName>
    </submittedName>
</protein>
<dbReference type="Gene3D" id="1.10.3470.10">
    <property type="entry name" value="ABC transporter involved in vitamin B12 uptake, BtuC"/>
    <property type="match status" value="1"/>
</dbReference>
<feature type="transmembrane region" description="Helical" evidence="10">
    <location>
        <begin position="69"/>
        <end position="92"/>
    </location>
</feature>
<keyword evidence="3" id="KW-0813">Transport</keyword>
<dbReference type="Proteomes" id="UP000198597">
    <property type="component" value="Unassembled WGS sequence"/>
</dbReference>
<keyword evidence="5" id="KW-0406">Ion transport</keyword>
<proteinExistence type="inferred from homology"/>
<dbReference type="STRING" id="94869.SAMN04488529_11162"/>
<evidence type="ECO:0000313" key="12">
    <source>
        <dbReference type="Proteomes" id="UP000198597"/>
    </source>
</evidence>
<reference evidence="11 12" key="1">
    <citation type="submission" date="2016-10" db="EMBL/GenBank/DDBJ databases">
        <authorList>
            <person name="de Groot N.N."/>
        </authorList>
    </citation>
    <scope>NUCLEOTIDE SEQUENCE [LARGE SCALE GENOMIC DNA]</scope>
    <source>
        <strain evidence="11 12">DSM 12272</strain>
    </source>
</reference>
<keyword evidence="7 10" id="KW-1133">Transmembrane helix</keyword>
<keyword evidence="9 10" id="KW-0472">Membrane</keyword>
<dbReference type="FunFam" id="1.10.3470.10:FF:000004">
    <property type="entry name" value="Iron compound ABC transporter, permease"/>
    <property type="match status" value="1"/>
</dbReference>
<evidence type="ECO:0000313" key="11">
    <source>
        <dbReference type="EMBL" id="SDP66875.1"/>
    </source>
</evidence>
<keyword evidence="5" id="KW-0410">Iron transport</keyword>
<keyword evidence="4" id="KW-1003">Cell membrane</keyword>
<evidence type="ECO:0000256" key="10">
    <source>
        <dbReference type="SAM" id="Phobius"/>
    </source>
</evidence>
<dbReference type="Pfam" id="PF01032">
    <property type="entry name" value="FecCD"/>
    <property type="match status" value="1"/>
</dbReference>
<dbReference type="InterPro" id="IPR000522">
    <property type="entry name" value="ABC_transptr_permease_BtuC"/>
</dbReference>
<evidence type="ECO:0000256" key="3">
    <source>
        <dbReference type="ARBA" id="ARBA00022448"/>
    </source>
</evidence>
<feature type="transmembrane region" description="Helical" evidence="10">
    <location>
        <begin position="287"/>
        <end position="309"/>
    </location>
</feature>
<dbReference type="EMBL" id="FNJM01000011">
    <property type="protein sequence ID" value="SDP66875.1"/>
    <property type="molecule type" value="Genomic_DNA"/>
</dbReference>
<dbReference type="PANTHER" id="PTHR30472:SF27">
    <property type="entry name" value="PETROBACTIN IMPORT SYSTEM PERMEASE PROTEIN YCLN"/>
    <property type="match status" value="1"/>
</dbReference>
<keyword evidence="6 10" id="KW-0812">Transmembrane</keyword>
<evidence type="ECO:0000256" key="6">
    <source>
        <dbReference type="ARBA" id="ARBA00022692"/>
    </source>
</evidence>
<feature type="transmembrane region" description="Helical" evidence="10">
    <location>
        <begin position="245"/>
        <end position="267"/>
    </location>
</feature>
<feature type="transmembrane region" description="Helical" evidence="10">
    <location>
        <begin position="28"/>
        <end position="48"/>
    </location>
</feature>
<evidence type="ECO:0000256" key="4">
    <source>
        <dbReference type="ARBA" id="ARBA00022475"/>
    </source>
</evidence>
<dbReference type="CDD" id="cd06550">
    <property type="entry name" value="TM_ABC_iron-siderophores_like"/>
    <property type="match status" value="1"/>
</dbReference>
<evidence type="ECO:0000256" key="7">
    <source>
        <dbReference type="ARBA" id="ARBA00022989"/>
    </source>
</evidence>
<dbReference type="SUPFAM" id="SSF81345">
    <property type="entry name" value="ABC transporter involved in vitamin B12 uptake, BtuC"/>
    <property type="match status" value="1"/>
</dbReference>
<dbReference type="GO" id="GO:0022857">
    <property type="term" value="F:transmembrane transporter activity"/>
    <property type="evidence" value="ECO:0007669"/>
    <property type="project" value="InterPro"/>
</dbReference>
<keyword evidence="8" id="KW-0408">Iron</keyword>
<feature type="transmembrane region" description="Helical" evidence="10">
    <location>
        <begin position="155"/>
        <end position="178"/>
    </location>
</feature>
<dbReference type="AlphaFoldDB" id="A0A1H0ULD4"/>
<dbReference type="GO" id="GO:0033214">
    <property type="term" value="P:siderophore-iron import into cell"/>
    <property type="evidence" value="ECO:0007669"/>
    <property type="project" value="TreeGrafter"/>
</dbReference>
<gene>
    <name evidence="11" type="ORF">SAMN04488529_11162</name>
</gene>
<evidence type="ECO:0000256" key="1">
    <source>
        <dbReference type="ARBA" id="ARBA00004651"/>
    </source>
</evidence>
<feature type="transmembrane region" description="Helical" evidence="10">
    <location>
        <begin position="112"/>
        <end position="143"/>
    </location>
</feature>
<dbReference type="PANTHER" id="PTHR30472">
    <property type="entry name" value="FERRIC ENTEROBACTIN TRANSPORT SYSTEM PERMEASE PROTEIN"/>
    <property type="match status" value="1"/>
</dbReference>
<organism evidence="11 12">
    <name type="scientific">Clostridium gasigenes</name>
    <dbReference type="NCBI Taxonomy" id="94869"/>
    <lineage>
        <taxon>Bacteria</taxon>
        <taxon>Bacillati</taxon>
        <taxon>Bacillota</taxon>
        <taxon>Clostridia</taxon>
        <taxon>Eubacteriales</taxon>
        <taxon>Clostridiaceae</taxon>
        <taxon>Clostridium</taxon>
    </lineage>
</organism>
<dbReference type="GO" id="GO:0005886">
    <property type="term" value="C:plasma membrane"/>
    <property type="evidence" value="ECO:0007669"/>
    <property type="project" value="UniProtKB-SubCell"/>
</dbReference>
<feature type="transmembrane region" description="Helical" evidence="10">
    <location>
        <begin position="204"/>
        <end position="224"/>
    </location>
</feature>
<keyword evidence="12" id="KW-1185">Reference proteome</keyword>
<comment type="subcellular location">
    <subcellularLocation>
        <location evidence="1">Cell membrane</location>
        <topology evidence="1">Multi-pass membrane protein</topology>
    </subcellularLocation>
</comment>
<comment type="similarity">
    <text evidence="2">Belongs to the binding-protein-dependent transport system permease family. FecCD subfamily.</text>
</comment>
<evidence type="ECO:0000256" key="8">
    <source>
        <dbReference type="ARBA" id="ARBA00023004"/>
    </source>
</evidence>
<feature type="transmembrane region" description="Helical" evidence="10">
    <location>
        <begin position="316"/>
        <end position="333"/>
    </location>
</feature>
<sequence>MIISRIINEIDYQLTIVFESWIKMKKRYLSIILILLSLISLFVGVKDIRAVDILSLNQEKMDILFISRLPRLISILVAGIGMSICGLIMQQISMNKFVSPTTGGTIDSAQLGLVFAMLIMPSVGMVGKMVTSFIFALVGTFIFMKVLKKLKFKNVVFVPLVGIMFGNIIGSVTTFIGYKYNLMQDLTAWMQGNFSMILKGNYEMLYITIPLIILAYMYASKFTIAGMGEDFATNLGIDYNKTINLGLIIISIVTVSIVITVGNIPFIGLIVPNIVAIYKGDNLKDTIWHTGLFGGIFVLVCDIFSRIIIYPYEIPIGLTVGVIGSIIFLYMILRRNRYES</sequence>
<name>A0A1H0ULD4_9CLOT</name>